<dbReference type="GO" id="GO:0015297">
    <property type="term" value="F:antiporter activity"/>
    <property type="evidence" value="ECO:0007669"/>
    <property type="project" value="UniProtKB-KW"/>
</dbReference>
<dbReference type="InterPro" id="IPR050222">
    <property type="entry name" value="MATE_MdtK"/>
</dbReference>
<sequence>MMFFHFSIGFIDVWVAGQIDRSVQAAVGLISQSLFFFLVIGMAVANGSVAAISQSFGAGLRRRAFRYIGLVLYIGLIFGSAIWVVGRLFKWQFLGILQVPDEILPVTGYFLDVFLMLLPAYYLMVVTNAVFRAQKLVVVPLASTAIAAVVNAFTDFGFGLGWFGLPNFGYKGVAWATFASVTAATLFNVYMLYHHGLLKAETFPPLRWVRKGLPYLLKVALPTGGMQLLWHLGYMVLFAITASLPNDNVNALAGMTAGMRVESLLFLPAFAFNMTGSILVGNSLGAGRKDEALRIALRLTGIACGSMTLVAVCMYPFIDPLAAFLAPEPAVARQAVNYLLYNILSIPFTVASMTLGGIMTGAGATIYTFAVYSSATWLVRLPIAYTLGHFVWKDAEGVYLAMLISQIFQSSAMMYILLKRDWYRFSMMKRNNKGCRTEEECCPPPLEGAKTNVRPAV</sequence>
<dbReference type="EMBL" id="BLVO01000004">
    <property type="protein sequence ID" value="GFM31895.1"/>
    <property type="molecule type" value="Genomic_DNA"/>
</dbReference>
<feature type="transmembrane region" description="Helical" evidence="10">
    <location>
        <begin position="215"/>
        <end position="244"/>
    </location>
</feature>
<evidence type="ECO:0000256" key="6">
    <source>
        <dbReference type="ARBA" id="ARBA00022989"/>
    </source>
</evidence>
<evidence type="ECO:0000256" key="9">
    <source>
        <dbReference type="ARBA" id="ARBA00031636"/>
    </source>
</evidence>
<dbReference type="PANTHER" id="PTHR43298:SF2">
    <property type="entry name" value="FMN_FAD EXPORTER YEEO-RELATED"/>
    <property type="match status" value="1"/>
</dbReference>
<dbReference type="PIRSF" id="PIRSF006603">
    <property type="entry name" value="DinF"/>
    <property type="match status" value="1"/>
</dbReference>
<keyword evidence="2" id="KW-0813">Transport</keyword>
<evidence type="ECO:0000256" key="7">
    <source>
        <dbReference type="ARBA" id="ARBA00023065"/>
    </source>
</evidence>
<keyword evidence="8 10" id="KW-0472">Membrane</keyword>
<dbReference type="PANTHER" id="PTHR43298">
    <property type="entry name" value="MULTIDRUG RESISTANCE PROTEIN NORM-RELATED"/>
    <property type="match status" value="1"/>
</dbReference>
<evidence type="ECO:0000256" key="5">
    <source>
        <dbReference type="ARBA" id="ARBA00022692"/>
    </source>
</evidence>
<accession>A0A7J0BFE8</accession>
<evidence type="ECO:0000256" key="4">
    <source>
        <dbReference type="ARBA" id="ARBA00022475"/>
    </source>
</evidence>
<dbReference type="NCBIfam" id="TIGR00797">
    <property type="entry name" value="matE"/>
    <property type="match status" value="1"/>
</dbReference>
<evidence type="ECO:0000313" key="12">
    <source>
        <dbReference type="Proteomes" id="UP000503840"/>
    </source>
</evidence>
<keyword evidence="4" id="KW-1003">Cell membrane</keyword>
<protein>
    <recommendedName>
        <fullName evidence="9">Multidrug-efflux transporter</fullName>
    </recommendedName>
</protein>
<comment type="subcellular location">
    <subcellularLocation>
        <location evidence="1">Cell membrane</location>
        <topology evidence="1">Multi-pass membrane protein</topology>
    </subcellularLocation>
</comment>
<feature type="transmembrane region" description="Helical" evidence="10">
    <location>
        <begin position="106"/>
        <end position="124"/>
    </location>
</feature>
<feature type="transmembrane region" description="Helical" evidence="10">
    <location>
        <begin position="398"/>
        <end position="418"/>
    </location>
</feature>
<feature type="transmembrane region" description="Helical" evidence="10">
    <location>
        <begin position="370"/>
        <end position="392"/>
    </location>
</feature>
<keyword evidence="5 10" id="KW-0812">Transmembrane</keyword>
<dbReference type="Proteomes" id="UP000503840">
    <property type="component" value="Unassembled WGS sequence"/>
</dbReference>
<feature type="transmembrane region" description="Helical" evidence="10">
    <location>
        <begin position="296"/>
        <end position="318"/>
    </location>
</feature>
<dbReference type="InterPro" id="IPR002528">
    <property type="entry name" value="MATE_fam"/>
</dbReference>
<feature type="transmembrane region" description="Helical" evidence="10">
    <location>
        <begin position="338"/>
        <end position="358"/>
    </location>
</feature>
<evidence type="ECO:0000313" key="11">
    <source>
        <dbReference type="EMBL" id="GFM31895.1"/>
    </source>
</evidence>
<evidence type="ECO:0000256" key="10">
    <source>
        <dbReference type="SAM" id="Phobius"/>
    </source>
</evidence>
<evidence type="ECO:0000256" key="3">
    <source>
        <dbReference type="ARBA" id="ARBA00022449"/>
    </source>
</evidence>
<keyword evidence="3" id="KW-0050">Antiport</keyword>
<comment type="caution">
    <text evidence="11">The sequence shown here is derived from an EMBL/GenBank/DDBJ whole genome shotgun (WGS) entry which is preliminary data.</text>
</comment>
<name>A0A7J0BFE8_9BACT</name>
<proteinExistence type="predicted"/>
<dbReference type="GO" id="GO:0005886">
    <property type="term" value="C:plasma membrane"/>
    <property type="evidence" value="ECO:0007669"/>
    <property type="project" value="UniProtKB-SubCell"/>
</dbReference>
<evidence type="ECO:0000256" key="2">
    <source>
        <dbReference type="ARBA" id="ARBA00022448"/>
    </source>
</evidence>
<feature type="transmembrane region" description="Helical" evidence="10">
    <location>
        <begin position="136"/>
        <end position="153"/>
    </location>
</feature>
<feature type="transmembrane region" description="Helical" evidence="10">
    <location>
        <begin position="35"/>
        <end position="52"/>
    </location>
</feature>
<dbReference type="Pfam" id="PF01554">
    <property type="entry name" value="MatE"/>
    <property type="match status" value="2"/>
</dbReference>
<feature type="transmembrane region" description="Helical" evidence="10">
    <location>
        <begin position="264"/>
        <end position="284"/>
    </location>
</feature>
<keyword evidence="6 10" id="KW-1133">Transmembrane helix</keyword>
<evidence type="ECO:0000256" key="1">
    <source>
        <dbReference type="ARBA" id="ARBA00004651"/>
    </source>
</evidence>
<dbReference type="InterPro" id="IPR048279">
    <property type="entry name" value="MdtK-like"/>
</dbReference>
<dbReference type="AlphaFoldDB" id="A0A7J0BFE8"/>
<dbReference type="GO" id="GO:0006811">
    <property type="term" value="P:monoatomic ion transport"/>
    <property type="evidence" value="ECO:0007669"/>
    <property type="project" value="UniProtKB-KW"/>
</dbReference>
<reference evidence="11 12" key="1">
    <citation type="submission" date="2020-05" db="EMBL/GenBank/DDBJ databases">
        <title>Draft genome sequence of Desulfovibrio sp. strain HN2T.</title>
        <authorList>
            <person name="Ueno A."/>
            <person name="Tamazawa S."/>
            <person name="Tamamura S."/>
            <person name="Murakami T."/>
            <person name="Kiyama T."/>
            <person name="Inomata H."/>
            <person name="Amano Y."/>
            <person name="Miyakawa K."/>
            <person name="Tamaki H."/>
            <person name="Naganuma T."/>
            <person name="Kaneko K."/>
        </authorList>
    </citation>
    <scope>NUCLEOTIDE SEQUENCE [LARGE SCALE GENOMIC DNA]</scope>
    <source>
        <strain evidence="11 12">HN2</strain>
    </source>
</reference>
<feature type="transmembrane region" description="Helical" evidence="10">
    <location>
        <begin position="64"/>
        <end position="86"/>
    </location>
</feature>
<gene>
    <name evidence="11" type="ORF">DSM101010T_02600</name>
</gene>
<dbReference type="CDD" id="cd13137">
    <property type="entry name" value="MATE_NorM_like"/>
    <property type="match status" value="1"/>
</dbReference>
<keyword evidence="12" id="KW-1185">Reference proteome</keyword>
<organism evidence="11 12">
    <name type="scientific">Desulfovibrio subterraneus</name>
    <dbReference type="NCBI Taxonomy" id="2718620"/>
    <lineage>
        <taxon>Bacteria</taxon>
        <taxon>Pseudomonadati</taxon>
        <taxon>Thermodesulfobacteriota</taxon>
        <taxon>Desulfovibrionia</taxon>
        <taxon>Desulfovibrionales</taxon>
        <taxon>Desulfovibrionaceae</taxon>
        <taxon>Desulfovibrio</taxon>
    </lineage>
</organism>
<feature type="transmembrane region" description="Helical" evidence="10">
    <location>
        <begin position="173"/>
        <end position="194"/>
    </location>
</feature>
<evidence type="ECO:0000256" key="8">
    <source>
        <dbReference type="ARBA" id="ARBA00023136"/>
    </source>
</evidence>
<dbReference type="GO" id="GO:0042910">
    <property type="term" value="F:xenobiotic transmembrane transporter activity"/>
    <property type="evidence" value="ECO:0007669"/>
    <property type="project" value="InterPro"/>
</dbReference>
<keyword evidence="7" id="KW-0406">Ion transport</keyword>